<organism evidence="1 2">
    <name type="scientific">Daphnia magna</name>
    <dbReference type="NCBI Taxonomy" id="35525"/>
    <lineage>
        <taxon>Eukaryota</taxon>
        <taxon>Metazoa</taxon>
        <taxon>Ecdysozoa</taxon>
        <taxon>Arthropoda</taxon>
        <taxon>Crustacea</taxon>
        <taxon>Branchiopoda</taxon>
        <taxon>Diplostraca</taxon>
        <taxon>Cladocera</taxon>
        <taxon>Anomopoda</taxon>
        <taxon>Daphniidae</taxon>
        <taxon>Daphnia</taxon>
    </lineage>
</organism>
<comment type="caution">
    <text evidence="1">The sequence shown here is derived from an EMBL/GenBank/DDBJ whole genome shotgun (WGS) entry which is preliminary data.</text>
</comment>
<name>A0ABQ9YUB9_9CRUS</name>
<sequence length="97" mass="11267">MEKLDSVRFLIREGDWMVKVEDAHIRNVPSTRLMLPSKSLVTSVHDTPYPLLQSGALKLAAWKLSGDPTACKGFRRQLWLSLLDKRPKTHRWKWTIL</sequence>
<keyword evidence="2" id="KW-1185">Reference proteome</keyword>
<evidence type="ECO:0000313" key="1">
    <source>
        <dbReference type="EMBL" id="KAK4004244.1"/>
    </source>
</evidence>
<evidence type="ECO:0000313" key="2">
    <source>
        <dbReference type="Proteomes" id="UP001234178"/>
    </source>
</evidence>
<dbReference type="Proteomes" id="UP001234178">
    <property type="component" value="Unassembled WGS sequence"/>
</dbReference>
<proteinExistence type="predicted"/>
<gene>
    <name evidence="1" type="ORF">OUZ56_005986</name>
</gene>
<accession>A0ABQ9YUB9</accession>
<dbReference type="EMBL" id="JAOYFB010000001">
    <property type="protein sequence ID" value="KAK4004244.1"/>
    <property type="molecule type" value="Genomic_DNA"/>
</dbReference>
<protein>
    <submittedName>
        <fullName evidence="1">Uncharacterized protein</fullName>
    </submittedName>
</protein>
<reference evidence="1 2" key="1">
    <citation type="journal article" date="2023" name="Nucleic Acids Res.">
        <title>The hologenome of Daphnia magna reveals possible DNA methylation and microbiome-mediated evolution of the host genome.</title>
        <authorList>
            <person name="Chaturvedi A."/>
            <person name="Li X."/>
            <person name="Dhandapani V."/>
            <person name="Marshall H."/>
            <person name="Kissane S."/>
            <person name="Cuenca-Cambronero M."/>
            <person name="Asole G."/>
            <person name="Calvet F."/>
            <person name="Ruiz-Romero M."/>
            <person name="Marangio P."/>
            <person name="Guigo R."/>
            <person name="Rago D."/>
            <person name="Mirbahai L."/>
            <person name="Eastwood N."/>
            <person name="Colbourne J.K."/>
            <person name="Zhou J."/>
            <person name="Mallon E."/>
            <person name="Orsini L."/>
        </authorList>
    </citation>
    <scope>NUCLEOTIDE SEQUENCE [LARGE SCALE GENOMIC DNA]</scope>
    <source>
        <strain evidence="1">LRV0_1</strain>
    </source>
</reference>